<dbReference type="AlphaFoldDB" id="A0A2M9ZHC6"/>
<dbReference type="EMBL" id="NPDT01000001">
    <property type="protein sequence ID" value="PJZ67736.1"/>
    <property type="molecule type" value="Genomic_DNA"/>
</dbReference>
<dbReference type="NCBIfam" id="TIGR04453">
    <property type="entry name" value="Lepto_8Cys"/>
    <property type="match status" value="1"/>
</dbReference>
<dbReference type="RefSeq" id="WP_100758162.1">
    <property type="nucleotide sequence ID" value="NZ_NPDT01000001.1"/>
</dbReference>
<name>A0A2M9ZHC6_9LEPT</name>
<dbReference type="InterPro" id="IPR031029">
    <property type="entry name" value="Lepto_8Cys"/>
</dbReference>
<dbReference type="Proteomes" id="UP000231912">
    <property type="component" value="Unassembled WGS sequence"/>
</dbReference>
<reference evidence="1 2" key="1">
    <citation type="submission" date="2017-07" db="EMBL/GenBank/DDBJ databases">
        <title>Leptospira spp. isolated from tropical soils.</title>
        <authorList>
            <person name="Thibeaux R."/>
            <person name="Iraola G."/>
            <person name="Ferres I."/>
            <person name="Bierque E."/>
            <person name="Girault D."/>
            <person name="Soupe-Gilbert M.-E."/>
            <person name="Picardeau M."/>
            <person name="Goarant C."/>
        </authorList>
    </citation>
    <scope>NUCLEOTIDE SEQUENCE [LARGE SCALE GENOMIC DNA]</scope>
    <source>
        <strain evidence="1 2">FH2-C-A2</strain>
    </source>
</reference>
<organism evidence="1 2">
    <name type="scientific">Leptospira wolffii</name>
    <dbReference type="NCBI Taxonomy" id="409998"/>
    <lineage>
        <taxon>Bacteria</taxon>
        <taxon>Pseudomonadati</taxon>
        <taxon>Spirochaetota</taxon>
        <taxon>Spirochaetia</taxon>
        <taxon>Leptospirales</taxon>
        <taxon>Leptospiraceae</taxon>
        <taxon>Leptospira</taxon>
    </lineage>
</organism>
<proteinExistence type="predicted"/>
<comment type="caution">
    <text evidence="1">The sequence shown here is derived from an EMBL/GenBank/DDBJ whole genome shotgun (WGS) entry which is preliminary data.</text>
</comment>
<evidence type="ECO:0000313" key="1">
    <source>
        <dbReference type="EMBL" id="PJZ67736.1"/>
    </source>
</evidence>
<accession>A0A2M9ZHC6</accession>
<evidence type="ECO:0000313" key="2">
    <source>
        <dbReference type="Proteomes" id="UP000231912"/>
    </source>
</evidence>
<sequence>MRPSTLFFLPILLLVLSGAQRCKNPYQQKCQEICSFYTSCVEQQFPKTVGMDEKQKSFIAIECESGCLREQGFAVPCYEAEKTCVGFTRCLMESGLMD</sequence>
<protein>
    <submittedName>
        <fullName evidence="1">Cys-rich protein</fullName>
    </submittedName>
</protein>
<gene>
    <name evidence="1" type="ORF">CH371_06985</name>
</gene>